<dbReference type="KEGG" id="shc:Shell_1534"/>
<dbReference type="GO" id="GO:0003727">
    <property type="term" value="F:single-stranded RNA binding"/>
    <property type="evidence" value="ECO:0007669"/>
    <property type="project" value="TreeGrafter"/>
</dbReference>
<comment type="subcellular location">
    <subcellularLocation>
        <location evidence="2 7">Cytoplasm</location>
    </subcellularLocation>
</comment>
<keyword evidence="4 7" id="KW-0540">Nuclease</keyword>
<dbReference type="EMBL" id="CP002051">
    <property type="protein sequence ID" value="ADI32622.1"/>
    <property type="molecule type" value="Genomic_DNA"/>
</dbReference>
<dbReference type="Pfam" id="PF04493">
    <property type="entry name" value="Endonuclease_5"/>
    <property type="match status" value="1"/>
</dbReference>
<dbReference type="PANTHER" id="PTHR28511:SF1">
    <property type="entry name" value="ENDONUCLEASE V"/>
    <property type="match status" value="1"/>
</dbReference>
<dbReference type="RefSeq" id="WP_013143820.1">
    <property type="nucleotide sequence ID" value="NC_014205.1"/>
</dbReference>
<dbReference type="HOGENOM" id="CLU_047631_1_1_2"/>
<evidence type="ECO:0000256" key="1">
    <source>
        <dbReference type="ARBA" id="ARBA00001835"/>
    </source>
</evidence>
<dbReference type="CDD" id="cd06559">
    <property type="entry name" value="Endonuclease_V"/>
    <property type="match status" value="1"/>
</dbReference>
<sequence>MSIVFDYRRAVRIQRALAEKAFESIKNIGRIDLGKINYVVGVDAAYHKGLMYGVAVLLDFQSGNVLEHSVVVKKPPIPYVPGLLAFREAPAYIPAILKLRREPDIIFVDGHGLSHPRGLGIATHIGLVLDKPTIGVAKKKLYGEIREVNGEKYLEAHGMIVARIIKHKGQELYISIGYKISLEDAFLLTTKLLAPKYKLPLPTAIADQLSKRIAHRKK</sequence>
<dbReference type="GO" id="GO:0043737">
    <property type="term" value="F:deoxyribonuclease V activity"/>
    <property type="evidence" value="ECO:0007669"/>
    <property type="project" value="UniProtKB-UniRule"/>
</dbReference>
<accession>D7DA26</accession>
<feature type="site" description="Interaction with target DNA" evidence="7">
    <location>
        <position position="79"/>
    </location>
</feature>
<comment type="cofactor">
    <cofactor evidence="7">
        <name>Mg(2+)</name>
        <dbReference type="ChEBI" id="CHEBI:18420"/>
    </cofactor>
</comment>
<feature type="binding site" evidence="7">
    <location>
        <position position="43"/>
    </location>
    <ligand>
        <name>Mg(2+)</name>
        <dbReference type="ChEBI" id="CHEBI:18420"/>
    </ligand>
</feature>
<dbReference type="Proteomes" id="UP000002573">
    <property type="component" value="Chromosome"/>
</dbReference>
<feature type="binding site" evidence="7">
    <location>
        <position position="109"/>
    </location>
    <ligand>
        <name>Mg(2+)</name>
        <dbReference type="ChEBI" id="CHEBI:18420"/>
    </ligand>
</feature>
<comment type="similarity">
    <text evidence="7">Belongs to the endonuclease V family.</text>
</comment>
<keyword evidence="9" id="KW-1185">Reference proteome</keyword>
<dbReference type="EC" id="3.1.21.7" evidence="7"/>
<dbReference type="GO" id="GO:0016891">
    <property type="term" value="F:RNA endonuclease activity producing 5'-phosphomonoesters, hydrolytic mechanism"/>
    <property type="evidence" value="ECO:0007669"/>
    <property type="project" value="TreeGrafter"/>
</dbReference>
<proteinExistence type="inferred from homology"/>
<dbReference type="GO" id="GO:0000287">
    <property type="term" value="F:magnesium ion binding"/>
    <property type="evidence" value="ECO:0007669"/>
    <property type="project" value="UniProtKB-UniRule"/>
</dbReference>
<keyword evidence="6 7" id="KW-0378">Hydrolase</keyword>
<dbReference type="AlphaFoldDB" id="D7DA26"/>
<comment type="function">
    <text evidence="7">DNA repair enzyme involved in the repair of deaminated bases. Selectively cleaves double-stranded DNA at the second phosphodiester bond 3' to a deoxyinosine leaving behind the intact lesion on the nicked DNA.</text>
</comment>
<dbReference type="InterPro" id="IPR007581">
    <property type="entry name" value="Endonuclease-V"/>
</dbReference>
<dbReference type="Gene3D" id="3.30.2170.10">
    <property type="entry name" value="archaeoglobus fulgidus dsm 4304 superfamily"/>
    <property type="match status" value="1"/>
</dbReference>
<dbReference type="HAMAP" id="MF_00801">
    <property type="entry name" value="Endonuclease_5"/>
    <property type="match status" value="1"/>
</dbReference>
<evidence type="ECO:0000256" key="4">
    <source>
        <dbReference type="ARBA" id="ARBA00022722"/>
    </source>
</evidence>
<dbReference type="OrthoDB" id="7885at2157"/>
<protein>
    <recommendedName>
        <fullName evidence="7">Endonuclease V</fullName>
        <ecNumber evidence="7">3.1.21.7</ecNumber>
    </recommendedName>
    <alternativeName>
        <fullName evidence="7">Deoxyinosine 3'endonuclease</fullName>
    </alternativeName>
    <alternativeName>
        <fullName evidence="7">Deoxyribonuclease V</fullName>
        <shortName evidence="7">DNase V</shortName>
    </alternativeName>
</protein>
<reference evidence="8 9" key="2">
    <citation type="journal article" date="2011" name="Stand. Genomic Sci.">
        <title>Complete genome sequence of Staphylothermus hellenicus P8.</title>
        <authorList>
            <person name="Anderson I."/>
            <person name="Wirth R."/>
            <person name="Lucas S."/>
            <person name="Copeland A."/>
            <person name="Lapidus A."/>
            <person name="Cheng J.F."/>
            <person name="Goodwin L."/>
            <person name="Pitluck S."/>
            <person name="Davenport K."/>
            <person name="Detter J.C."/>
            <person name="Han C."/>
            <person name="Tapia R."/>
            <person name="Land M."/>
            <person name="Hauser L."/>
            <person name="Pati A."/>
            <person name="Mikhailova N."/>
            <person name="Woyke T."/>
            <person name="Klenk H.P."/>
            <person name="Kyrpides N."/>
            <person name="Ivanova N."/>
        </authorList>
    </citation>
    <scope>NUCLEOTIDE SEQUENCE [LARGE SCALE GENOMIC DNA]</scope>
    <source>
        <strain evidence="9">DSM 12710 / JCM 10830 / BK20S6-10-b1 / P8</strain>
    </source>
</reference>
<name>D7DA26_STAHD</name>
<dbReference type="eggNOG" id="arCOG00929">
    <property type="taxonomic scope" value="Archaea"/>
</dbReference>
<dbReference type="STRING" id="591019.Shell_1534"/>
<evidence type="ECO:0000256" key="2">
    <source>
        <dbReference type="ARBA" id="ARBA00004496"/>
    </source>
</evidence>
<keyword evidence="3 7" id="KW-0963">Cytoplasm</keyword>
<evidence type="ECO:0000313" key="9">
    <source>
        <dbReference type="Proteomes" id="UP000002573"/>
    </source>
</evidence>
<dbReference type="GeneID" id="9234825"/>
<dbReference type="GO" id="GO:0006281">
    <property type="term" value="P:DNA repair"/>
    <property type="evidence" value="ECO:0007669"/>
    <property type="project" value="UniProtKB-UniRule"/>
</dbReference>
<evidence type="ECO:0000256" key="7">
    <source>
        <dbReference type="HAMAP-Rule" id="MF_00801"/>
    </source>
</evidence>
<dbReference type="GO" id="GO:0005737">
    <property type="term" value="C:cytoplasm"/>
    <property type="evidence" value="ECO:0007669"/>
    <property type="project" value="UniProtKB-SubCell"/>
</dbReference>
<comment type="catalytic activity">
    <reaction evidence="1 7">
        <text>Endonucleolytic cleavage at apurinic or apyrimidinic sites to products with a 5'-phosphate.</text>
        <dbReference type="EC" id="3.1.21.7"/>
    </reaction>
</comment>
<keyword evidence="5 7" id="KW-0255">Endonuclease</keyword>
<keyword evidence="7" id="KW-0227">DNA damage</keyword>
<keyword evidence="7" id="KW-0479">Metal-binding</keyword>
<evidence type="ECO:0000256" key="6">
    <source>
        <dbReference type="ARBA" id="ARBA00022801"/>
    </source>
</evidence>
<gene>
    <name evidence="7" type="primary">nfi</name>
    <name evidence="8" type="ordered locus">Shell_1534</name>
</gene>
<evidence type="ECO:0000256" key="5">
    <source>
        <dbReference type="ARBA" id="ARBA00022759"/>
    </source>
</evidence>
<evidence type="ECO:0000313" key="8">
    <source>
        <dbReference type="EMBL" id="ADI32622.1"/>
    </source>
</evidence>
<keyword evidence="7" id="KW-0234">DNA repair</keyword>
<dbReference type="PANTHER" id="PTHR28511">
    <property type="entry name" value="ENDONUCLEASE V"/>
    <property type="match status" value="1"/>
</dbReference>
<keyword evidence="7" id="KW-0460">Magnesium</keyword>
<organism evidence="8 9">
    <name type="scientific">Staphylothermus hellenicus (strain DSM 12710 / JCM 10830 / BK20S6-10-b1 / P8)</name>
    <dbReference type="NCBI Taxonomy" id="591019"/>
    <lineage>
        <taxon>Archaea</taxon>
        <taxon>Thermoproteota</taxon>
        <taxon>Thermoprotei</taxon>
        <taxon>Desulfurococcales</taxon>
        <taxon>Desulfurococcaceae</taxon>
        <taxon>Staphylothermus</taxon>
    </lineage>
</organism>
<reference evidence="9" key="1">
    <citation type="submission" date="2010-05" db="EMBL/GenBank/DDBJ databases">
        <title>Complete sequence of Staphylothermus hellenicus DSM 12710.</title>
        <authorList>
            <consortium name="US DOE Joint Genome Institute"/>
            <person name="Lucas S."/>
            <person name="Copeland A."/>
            <person name="Lapidus A."/>
            <person name="Cheng J.-F."/>
            <person name="Bruce D."/>
            <person name="Goodwin L."/>
            <person name="Pitluck S."/>
            <person name="Davenport K."/>
            <person name="Detter J.C."/>
            <person name="Han C."/>
            <person name="Tapia R."/>
            <person name="Larimer F."/>
            <person name="Land M."/>
            <person name="Hauser L."/>
            <person name="Kyrpides N."/>
            <person name="Mikhailova N."/>
            <person name="Anderson I.J."/>
            <person name="Woyke T."/>
        </authorList>
    </citation>
    <scope>NUCLEOTIDE SEQUENCE [LARGE SCALE GENOMIC DNA]</scope>
    <source>
        <strain evidence="9">DSM 12710 / JCM 10830 / BK20S6-10-b1 / P8</strain>
    </source>
</reference>
<evidence type="ECO:0000256" key="3">
    <source>
        <dbReference type="ARBA" id="ARBA00022490"/>
    </source>
</evidence>